<keyword evidence="12" id="KW-1185">Reference proteome</keyword>
<keyword evidence="9 11" id="KW-0326">Glycosidase</keyword>
<dbReference type="OrthoDB" id="9800855at2"/>
<evidence type="ECO:0000259" key="10">
    <source>
        <dbReference type="PROSITE" id="PS51068"/>
    </source>
</evidence>
<reference evidence="12" key="2">
    <citation type="submission" date="2011-06" db="EMBL/GenBank/DDBJ databases">
        <title>The complete genome of Flexistipes sinusarabici DSM 4947.</title>
        <authorList>
            <person name="Lucas S."/>
            <person name="Han J."/>
            <person name="Lapidus A."/>
            <person name="Bruce D."/>
            <person name="Goodwin L."/>
            <person name="Pitluck S."/>
            <person name="Peters L."/>
            <person name="Kyrpides N."/>
            <person name="Mavromatis K."/>
            <person name="Ivanova N."/>
            <person name="Mikhailova N."/>
            <person name="Chertkov O."/>
            <person name="Detter J.C."/>
            <person name="Tapia R."/>
            <person name="Han C."/>
            <person name="Land M."/>
            <person name="Hauser L."/>
            <person name="Markowitz V."/>
            <person name="Cheng J.-F."/>
            <person name="Hugenholtz P."/>
            <person name="Woyke T."/>
            <person name="Wu D."/>
            <person name="Spring S."/>
            <person name="Schroeder M."/>
            <person name="Brambilla E."/>
            <person name="Klenk H.-P."/>
            <person name="Eisen J.A."/>
        </authorList>
    </citation>
    <scope>NUCLEOTIDE SEQUENCE [LARGE SCALE GENOMIC DNA]</scope>
    <source>
        <strain evidence="12">DSM 4947 / MAS 10</strain>
    </source>
</reference>
<gene>
    <name evidence="11" type="ordered locus">Flexsi_0432</name>
</gene>
<dbReference type="SUPFAM" id="SSF46946">
    <property type="entry name" value="S13-like H2TH domain"/>
    <property type="match status" value="1"/>
</dbReference>
<dbReference type="InterPro" id="IPR010979">
    <property type="entry name" value="Ribosomal_uS13-like_H2TH"/>
</dbReference>
<keyword evidence="8" id="KW-0511">Multifunctional enzyme</keyword>
<dbReference type="HOGENOM" id="CLU_038423_0_2_0"/>
<keyword evidence="6" id="KW-0234">DNA repair</keyword>
<protein>
    <submittedName>
        <fullName evidence="11">DNA-formamidopyrimidine glycosylase</fullName>
        <ecNumber evidence="11">3.2.2.23</ecNumber>
    </submittedName>
</protein>
<dbReference type="SMART" id="SM01232">
    <property type="entry name" value="H2TH"/>
    <property type="match status" value="1"/>
</dbReference>
<dbReference type="GO" id="GO:0003684">
    <property type="term" value="F:damaged DNA binding"/>
    <property type="evidence" value="ECO:0007669"/>
    <property type="project" value="InterPro"/>
</dbReference>
<comment type="similarity">
    <text evidence="2">Belongs to the FPG family.</text>
</comment>
<dbReference type="eggNOG" id="COG0266">
    <property type="taxonomic scope" value="Bacteria"/>
</dbReference>
<keyword evidence="7" id="KW-0456">Lyase</keyword>
<dbReference type="EC" id="3.2.2.23" evidence="11"/>
<evidence type="ECO:0000313" key="11">
    <source>
        <dbReference type="EMBL" id="AEI14120.1"/>
    </source>
</evidence>
<keyword evidence="3" id="KW-0227">DNA damage</keyword>
<dbReference type="InterPro" id="IPR012319">
    <property type="entry name" value="FPG_cat"/>
</dbReference>
<dbReference type="AlphaFoldDB" id="F8E8Z6"/>
<dbReference type="GO" id="GO:0006284">
    <property type="term" value="P:base-excision repair"/>
    <property type="evidence" value="ECO:0007669"/>
    <property type="project" value="InterPro"/>
</dbReference>
<dbReference type="GO" id="GO:0016829">
    <property type="term" value="F:lyase activity"/>
    <property type="evidence" value="ECO:0007669"/>
    <property type="project" value="UniProtKB-KW"/>
</dbReference>
<evidence type="ECO:0000256" key="1">
    <source>
        <dbReference type="ARBA" id="ARBA00001668"/>
    </source>
</evidence>
<evidence type="ECO:0000256" key="3">
    <source>
        <dbReference type="ARBA" id="ARBA00022763"/>
    </source>
</evidence>
<evidence type="ECO:0000256" key="2">
    <source>
        <dbReference type="ARBA" id="ARBA00009409"/>
    </source>
</evidence>
<dbReference type="Gene3D" id="3.20.190.10">
    <property type="entry name" value="MutM-like, N-terminal"/>
    <property type="match status" value="1"/>
</dbReference>
<dbReference type="RefSeq" id="WP_013885631.1">
    <property type="nucleotide sequence ID" value="NC_015672.1"/>
</dbReference>
<dbReference type="GO" id="GO:0008270">
    <property type="term" value="F:zinc ion binding"/>
    <property type="evidence" value="ECO:0007669"/>
    <property type="project" value="InterPro"/>
</dbReference>
<evidence type="ECO:0000256" key="9">
    <source>
        <dbReference type="ARBA" id="ARBA00023295"/>
    </source>
</evidence>
<dbReference type="Pfam" id="PF06831">
    <property type="entry name" value="H2TH"/>
    <property type="match status" value="1"/>
</dbReference>
<name>F8E8Z6_FLESM</name>
<dbReference type="PROSITE" id="PS51068">
    <property type="entry name" value="FPG_CAT"/>
    <property type="match status" value="1"/>
</dbReference>
<evidence type="ECO:0000256" key="5">
    <source>
        <dbReference type="ARBA" id="ARBA00023125"/>
    </source>
</evidence>
<proteinExistence type="inferred from homology"/>
<dbReference type="GO" id="GO:0003906">
    <property type="term" value="F:DNA-(apurinic or apyrimidinic site) endonuclease activity"/>
    <property type="evidence" value="ECO:0007669"/>
    <property type="project" value="InterPro"/>
</dbReference>
<keyword evidence="4 11" id="KW-0378">Hydrolase</keyword>
<dbReference type="InterPro" id="IPR035937">
    <property type="entry name" value="FPG_N"/>
</dbReference>
<comment type="catalytic activity">
    <reaction evidence="1">
        <text>Hydrolysis of DNA containing ring-opened 7-methylguanine residues, releasing 2,6-diamino-4-hydroxy-5-(N-methyl)formamidopyrimidine.</text>
        <dbReference type="EC" id="3.2.2.23"/>
    </reaction>
</comment>
<sequence>MPELPDVTYFKHYIDRVALHKKISAVQCDDERVLKNTNCQGLNRILKGEKFAGTKRRGKFLIINLANSGKMLILHFGMTGNISYRESEAKTEDEKKYSQLTIEFHNGSRLFWINKRLLGSVHLVDKVDEVATIKEMGPDALELSENLFLKLLSKHERKNIKAFLMDQSNIAGLGNEYSNELLFQADIDPHRKIKGLGNPERKNIYKVMRDMLEKAIEIGVPVNPFPDDWLLAHMDDMTCPKDVKHNLKKERIAGRTAVYCPVHQV</sequence>
<dbReference type="PANTHER" id="PTHR22993">
    <property type="entry name" value="FORMAMIDOPYRIMIDINE-DNA GLYCOSYLASE"/>
    <property type="match status" value="1"/>
</dbReference>
<dbReference type="SMART" id="SM00898">
    <property type="entry name" value="Fapy_DNA_glyco"/>
    <property type="match status" value="1"/>
</dbReference>
<evidence type="ECO:0000256" key="4">
    <source>
        <dbReference type="ARBA" id="ARBA00022801"/>
    </source>
</evidence>
<dbReference type="InterPro" id="IPR015886">
    <property type="entry name" value="H2TH_FPG"/>
</dbReference>
<dbReference type="Pfam" id="PF01149">
    <property type="entry name" value="Fapy_DNA_glyco"/>
    <property type="match status" value="1"/>
</dbReference>
<dbReference type="EMBL" id="CP002858">
    <property type="protein sequence ID" value="AEI14120.1"/>
    <property type="molecule type" value="Genomic_DNA"/>
</dbReference>
<dbReference type="KEGG" id="fsi:Flexsi_0432"/>
<organism evidence="11 12">
    <name type="scientific">Flexistipes sinusarabici (strain ATCC 49648 / DSM 4947 / MAS 10)</name>
    <dbReference type="NCBI Taxonomy" id="717231"/>
    <lineage>
        <taxon>Bacteria</taxon>
        <taxon>Pseudomonadati</taxon>
        <taxon>Deferribacterota</taxon>
        <taxon>Deferribacteres</taxon>
        <taxon>Deferribacterales</taxon>
        <taxon>Flexistipitaceae</taxon>
        <taxon>Flexistipes</taxon>
    </lineage>
</organism>
<evidence type="ECO:0000256" key="6">
    <source>
        <dbReference type="ARBA" id="ARBA00023204"/>
    </source>
</evidence>
<evidence type="ECO:0000256" key="8">
    <source>
        <dbReference type="ARBA" id="ARBA00023268"/>
    </source>
</evidence>
<evidence type="ECO:0000313" key="12">
    <source>
        <dbReference type="Proteomes" id="UP000006621"/>
    </source>
</evidence>
<keyword evidence="5" id="KW-0238">DNA-binding</keyword>
<dbReference type="Proteomes" id="UP000006621">
    <property type="component" value="Chromosome"/>
</dbReference>
<dbReference type="PANTHER" id="PTHR22993:SF9">
    <property type="entry name" value="FORMAMIDOPYRIMIDINE-DNA GLYCOSYLASE"/>
    <property type="match status" value="1"/>
</dbReference>
<accession>F8E8Z6</accession>
<dbReference type="STRING" id="717231.Flexsi_0432"/>
<dbReference type="Gene3D" id="1.10.8.50">
    <property type="match status" value="1"/>
</dbReference>
<evidence type="ECO:0000256" key="7">
    <source>
        <dbReference type="ARBA" id="ARBA00023239"/>
    </source>
</evidence>
<reference evidence="11 12" key="1">
    <citation type="journal article" date="2011" name="Stand. Genomic Sci.">
        <title>Genome sequence of the moderately thermophilic halophile Flexistipes sinusarabici strain (MAS10).</title>
        <authorList>
            <person name="Lapidus A."/>
            <person name="Chertkov O."/>
            <person name="Nolan M."/>
            <person name="Lucas S."/>
            <person name="Hammon N."/>
            <person name="Deshpande S."/>
            <person name="Cheng J.F."/>
            <person name="Tapia R."/>
            <person name="Han C."/>
            <person name="Goodwin L."/>
            <person name="Pitluck S."/>
            <person name="Liolios K."/>
            <person name="Pagani I."/>
            <person name="Ivanova N."/>
            <person name="Huntemann M."/>
            <person name="Mavromatis K."/>
            <person name="Mikhailova N."/>
            <person name="Pati A."/>
            <person name="Chen A."/>
            <person name="Palaniappan K."/>
            <person name="Land M."/>
            <person name="Hauser L."/>
            <person name="Brambilla E.M."/>
            <person name="Rohde M."/>
            <person name="Abt B."/>
            <person name="Spring S."/>
            <person name="Goker M."/>
            <person name="Bristow J."/>
            <person name="Eisen J.A."/>
            <person name="Markowitz V."/>
            <person name="Hugenholtz P."/>
            <person name="Kyrpides N.C."/>
            <person name="Klenk H.P."/>
            <person name="Woyke T."/>
        </authorList>
    </citation>
    <scope>NUCLEOTIDE SEQUENCE [LARGE SCALE GENOMIC DNA]</scope>
    <source>
        <strain evidence="12">DSM 4947 / MAS 10</strain>
    </source>
</reference>
<dbReference type="GO" id="GO:0008534">
    <property type="term" value="F:oxidized purine nucleobase lesion DNA N-glycosylase activity"/>
    <property type="evidence" value="ECO:0007669"/>
    <property type="project" value="UniProtKB-EC"/>
</dbReference>
<dbReference type="SUPFAM" id="SSF81624">
    <property type="entry name" value="N-terminal domain of MutM-like DNA repair proteins"/>
    <property type="match status" value="1"/>
</dbReference>
<feature type="domain" description="Formamidopyrimidine-DNA glycosylase catalytic" evidence="10">
    <location>
        <begin position="2"/>
        <end position="119"/>
    </location>
</feature>